<feature type="domain" description="Endonuclease/exonuclease/phosphatase" evidence="1">
    <location>
        <begin position="28"/>
        <end position="118"/>
    </location>
</feature>
<evidence type="ECO:0000259" key="1">
    <source>
        <dbReference type="Pfam" id="PF03372"/>
    </source>
</evidence>
<sequence>MLKAPKTGSIKRETHQLTAKLADASVNRAEQARVIAGEISSSPHSFVVVCGDFNDVSVSYTYRVISQGLKDAFIQSGCGIGVSYNENGFYFKIDHILTSKNMKAYNCIVDRSIKDSDHYPIKCYIAKS</sequence>
<gene>
    <name evidence="2" type="ORF">EZS27_017905</name>
</gene>
<dbReference type="InterPro" id="IPR005135">
    <property type="entry name" value="Endo/exonuclease/phosphatase"/>
</dbReference>
<evidence type="ECO:0000313" key="2">
    <source>
        <dbReference type="EMBL" id="KAA6333704.1"/>
    </source>
</evidence>
<dbReference type="AlphaFoldDB" id="A0A5J4RJH8"/>
<reference evidence="2" key="1">
    <citation type="submission" date="2019-03" db="EMBL/GenBank/DDBJ databases">
        <title>Single cell metagenomics reveals metabolic interactions within the superorganism composed of flagellate Streblomastix strix and complex community of Bacteroidetes bacteria on its surface.</title>
        <authorList>
            <person name="Treitli S.C."/>
            <person name="Kolisko M."/>
            <person name="Husnik F."/>
            <person name="Keeling P."/>
            <person name="Hampl V."/>
        </authorList>
    </citation>
    <scope>NUCLEOTIDE SEQUENCE</scope>
    <source>
        <strain evidence="2">STM</strain>
    </source>
</reference>
<comment type="caution">
    <text evidence="2">The sequence shown here is derived from an EMBL/GenBank/DDBJ whole genome shotgun (WGS) entry which is preliminary data.</text>
</comment>
<protein>
    <recommendedName>
        <fullName evidence="1">Endonuclease/exonuclease/phosphatase domain-containing protein</fullName>
    </recommendedName>
</protein>
<organism evidence="2">
    <name type="scientific">termite gut metagenome</name>
    <dbReference type="NCBI Taxonomy" id="433724"/>
    <lineage>
        <taxon>unclassified sequences</taxon>
        <taxon>metagenomes</taxon>
        <taxon>organismal metagenomes</taxon>
    </lineage>
</organism>
<dbReference type="InterPro" id="IPR036691">
    <property type="entry name" value="Endo/exonu/phosph_ase_sf"/>
</dbReference>
<name>A0A5J4RJH8_9ZZZZ</name>
<proteinExistence type="predicted"/>
<dbReference type="GO" id="GO:0003824">
    <property type="term" value="F:catalytic activity"/>
    <property type="evidence" value="ECO:0007669"/>
    <property type="project" value="InterPro"/>
</dbReference>
<dbReference type="EMBL" id="SNRY01001081">
    <property type="protein sequence ID" value="KAA6333704.1"/>
    <property type="molecule type" value="Genomic_DNA"/>
</dbReference>
<dbReference type="Pfam" id="PF03372">
    <property type="entry name" value="Exo_endo_phos"/>
    <property type="match status" value="1"/>
</dbReference>
<accession>A0A5J4RJH8</accession>
<dbReference type="Gene3D" id="3.60.10.10">
    <property type="entry name" value="Endonuclease/exonuclease/phosphatase"/>
    <property type="match status" value="1"/>
</dbReference>
<dbReference type="SUPFAM" id="SSF56219">
    <property type="entry name" value="DNase I-like"/>
    <property type="match status" value="1"/>
</dbReference>